<dbReference type="GO" id="GO:0008137">
    <property type="term" value="F:NADH dehydrogenase (ubiquinone) activity"/>
    <property type="evidence" value="ECO:0007669"/>
    <property type="project" value="UniProtKB-EC"/>
</dbReference>
<feature type="transmembrane region" description="Helical" evidence="16">
    <location>
        <begin position="12"/>
        <end position="39"/>
    </location>
</feature>
<comment type="similarity">
    <text evidence="2">Belongs to the complex I subunit 6 family.</text>
</comment>
<feature type="transmembrane region" description="Helical" evidence="16">
    <location>
        <begin position="132"/>
        <end position="152"/>
    </location>
</feature>
<dbReference type="PANTHER" id="PTHR11435">
    <property type="entry name" value="NADH UBIQUINONE OXIDOREDUCTASE SUBUNIT ND6"/>
    <property type="match status" value="1"/>
</dbReference>
<feature type="transmembrane region" description="Helical" evidence="16">
    <location>
        <begin position="45"/>
        <end position="65"/>
    </location>
</feature>
<comment type="subcellular location">
    <subcellularLocation>
        <location evidence="1">Mitochondrion membrane</location>
        <topology evidence="1">Multi-pass membrane protein</topology>
    </subcellularLocation>
</comment>
<dbReference type="EC" id="7.1.1.2" evidence="3"/>
<keyword evidence="5" id="KW-0813">Transport</keyword>
<evidence type="ECO:0000256" key="3">
    <source>
        <dbReference type="ARBA" id="ARBA00012944"/>
    </source>
</evidence>
<evidence type="ECO:0000256" key="5">
    <source>
        <dbReference type="ARBA" id="ARBA00022448"/>
    </source>
</evidence>
<dbReference type="EMBL" id="JX412798">
    <property type="protein sequence ID" value="ALO76969.1"/>
    <property type="molecule type" value="Genomic_DNA"/>
</dbReference>
<organism evidence="17">
    <name type="scientific">Scraptia sp. SCR03</name>
    <dbReference type="NCBI Taxonomy" id="1205584"/>
    <lineage>
        <taxon>Eukaryota</taxon>
        <taxon>Metazoa</taxon>
        <taxon>Ecdysozoa</taxon>
        <taxon>Arthropoda</taxon>
        <taxon>Hexapoda</taxon>
        <taxon>Insecta</taxon>
        <taxon>Pterygota</taxon>
        <taxon>Neoptera</taxon>
        <taxon>Endopterygota</taxon>
        <taxon>Coleoptera</taxon>
        <taxon>Polyphaga</taxon>
        <taxon>Cucujiformia</taxon>
        <taxon>Scraptiidae</taxon>
        <taxon>Scraptia</taxon>
    </lineage>
</organism>
<feature type="transmembrane region" description="Helical" evidence="16">
    <location>
        <begin position="77"/>
        <end position="98"/>
    </location>
</feature>
<keyword evidence="13 16" id="KW-0472">Membrane</keyword>
<evidence type="ECO:0000256" key="8">
    <source>
        <dbReference type="ARBA" id="ARBA00022967"/>
    </source>
</evidence>
<keyword evidence="10 16" id="KW-1133">Transmembrane helix</keyword>
<evidence type="ECO:0000313" key="17">
    <source>
        <dbReference type="EMBL" id="ALO76969.1"/>
    </source>
</evidence>
<evidence type="ECO:0000256" key="9">
    <source>
        <dbReference type="ARBA" id="ARBA00022982"/>
    </source>
</evidence>
<dbReference type="GO" id="GO:0031966">
    <property type="term" value="C:mitochondrial membrane"/>
    <property type="evidence" value="ECO:0007669"/>
    <property type="project" value="UniProtKB-SubCell"/>
</dbReference>
<evidence type="ECO:0000256" key="6">
    <source>
        <dbReference type="ARBA" id="ARBA00022660"/>
    </source>
</evidence>
<geneLocation type="mitochondrion" evidence="17"/>
<evidence type="ECO:0000256" key="14">
    <source>
        <dbReference type="ARBA" id="ARBA00031019"/>
    </source>
</evidence>
<accession>A0A0S2MQG8</accession>
<evidence type="ECO:0000256" key="2">
    <source>
        <dbReference type="ARBA" id="ARBA00005698"/>
    </source>
</evidence>
<evidence type="ECO:0000256" key="12">
    <source>
        <dbReference type="ARBA" id="ARBA00023128"/>
    </source>
</evidence>
<dbReference type="InterPro" id="IPR050269">
    <property type="entry name" value="ComplexI_Subunit6"/>
</dbReference>
<evidence type="ECO:0000256" key="4">
    <source>
        <dbReference type="ARBA" id="ARBA00021095"/>
    </source>
</evidence>
<sequence length="163" mass="18801">MSLIILNILLSLLFIFLYHPLSMGLILIIQTSIICLVTGKLNLNFWYSYILFLILIGAMLILFIYMTSLASNEKFSINIKLTALFSVMMLILLLNMFIPTNEIVLNSEMLTQPILSYYTSSITKYLSFPSNMIFIFMIIYLFLTLIAIVKITNFKKGPLRQMN</sequence>
<evidence type="ECO:0000256" key="15">
    <source>
        <dbReference type="ARBA" id="ARBA00049551"/>
    </source>
</evidence>
<proteinExistence type="inferred from homology"/>
<evidence type="ECO:0000256" key="11">
    <source>
        <dbReference type="ARBA" id="ARBA00023027"/>
    </source>
</evidence>
<gene>
    <name evidence="17" type="primary">nad6</name>
</gene>
<comment type="catalytic activity">
    <reaction evidence="15">
        <text>a ubiquinone + NADH + 5 H(+)(in) = a ubiquinol + NAD(+) + 4 H(+)(out)</text>
        <dbReference type="Rhea" id="RHEA:29091"/>
        <dbReference type="Rhea" id="RHEA-COMP:9565"/>
        <dbReference type="Rhea" id="RHEA-COMP:9566"/>
        <dbReference type="ChEBI" id="CHEBI:15378"/>
        <dbReference type="ChEBI" id="CHEBI:16389"/>
        <dbReference type="ChEBI" id="CHEBI:17976"/>
        <dbReference type="ChEBI" id="CHEBI:57540"/>
        <dbReference type="ChEBI" id="CHEBI:57945"/>
        <dbReference type="EC" id="7.1.1.2"/>
    </reaction>
</comment>
<reference evidence="17" key="1">
    <citation type="submission" date="2012-06" db="EMBL/GenBank/DDBJ databases">
        <title>Mitogenomics of the Coleoptera under dense taxon sampling.</title>
        <authorList>
            <person name="Timmermans M.J.T.N."/>
            <person name="Lim J."/>
            <person name="Dodsworth S."/>
            <person name="Haran J."/>
            <person name="Ahrens D."/>
            <person name="Bocak L."/>
            <person name="London A."/>
            <person name="Culverwell L."/>
            <person name="Vogler A.P."/>
        </authorList>
    </citation>
    <scope>NUCLEOTIDE SEQUENCE</scope>
</reference>
<evidence type="ECO:0000256" key="16">
    <source>
        <dbReference type="SAM" id="Phobius"/>
    </source>
</evidence>
<protein>
    <recommendedName>
        <fullName evidence="4">NADH-ubiquinone oxidoreductase chain 6</fullName>
        <ecNumber evidence="3">7.1.1.2</ecNumber>
    </recommendedName>
    <alternativeName>
        <fullName evidence="14">NADH dehydrogenase subunit 6</fullName>
    </alternativeName>
</protein>
<keyword evidence="8" id="KW-1278">Translocase</keyword>
<dbReference type="AlphaFoldDB" id="A0A0S2MQG8"/>
<name>A0A0S2MQG8_9CUCU</name>
<evidence type="ECO:0000256" key="1">
    <source>
        <dbReference type="ARBA" id="ARBA00004225"/>
    </source>
</evidence>
<evidence type="ECO:0000256" key="13">
    <source>
        <dbReference type="ARBA" id="ARBA00023136"/>
    </source>
</evidence>
<evidence type="ECO:0000256" key="10">
    <source>
        <dbReference type="ARBA" id="ARBA00022989"/>
    </source>
</evidence>
<keyword evidence="6" id="KW-0679">Respiratory chain</keyword>
<evidence type="ECO:0000256" key="7">
    <source>
        <dbReference type="ARBA" id="ARBA00022692"/>
    </source>
</evidence>
<keyword evidence="7 16" id="KW-0812">Transmembrane</keyword>
<keyword evidence="12 17" id="KW-0496">Mitochondrion</keyword>
<keyword evidence="9" id="KW-0249">Electron transport</keyword>
<keyword evidence="11" id="KW-0520">NAD</keyword>
<dbReference type="PANTHER" id="PTHR11435:SF1">
    <property type="entry name" value="NADH-UBIQUINONE OXIDOREDUCTASE CHAIN 6"/>
    <property type="match status" value="1"/>
</dbReference>